<gene>
    <name evidence="4" type="ORF">G5B36_28710</name>
    <name evidence="3" type="ORF">L0N08_08470</name>
</gene>
<dbReference type="EMBL" id="JAKNGE010000008">
    <property type="protein sequence ID" value="MCG4745438.1"/>
    <property type="molecule type" value="Genomic_DNA"/>
</dbReference>
<evidence type="ECO:0000313" key="3">
    <source>
        <dbReference type="EMBL" id="MCG4745438.1"/>
    </source>
</evidence>
<dbReference type="Proteomes" id="UP001299608">
    <property type="component" value="Unassembled WGS sequence"/>
</dbReference>
<keyword evidence="2" id="KW-0812">Transmembrane</keyword>
<dbReference type="PANTHER" id="PTHR40050">
    <property type="entry name" value="INNER SPORE COAT PROTEIN H"/>
    <property type="match status" value="1"/>
</dbReference>
<keyword evidence="5" id="KW-1185">Reference proteome</keyword>
<name>A0AAW5BN76_9FIRM</name>
<comment type="caution">
    <text evidence="3">The sequence shown here is derived from an EMBL/GenBank/DDBJ whole genome shotgun (WGS) entry which is preliminary data.</text>
</comment>
<keyword evidence="2" id="KW-1133">Transmembrane helix</keyword>
<evidence type="ECO:0000313" key="4">
    <source>
        <dbReference type="EMBL" id="NSJ52624.1"/>
    </source>
</evidence>
<dbReference type="InterPro" id="IPR014867">
    <property type="entry name" value="Spore_coat_CotH_CotH2/3/7"/>
</dbReference>
<dbReference type="Proteomes" id="UP000669239">
    <property type="component" value="Unassembled WGS sequence"/>
</dbReference>
<dbReference type="PANTHER" id="PTHR40050:SF1">
    <property type="entry name" value="INNER SPORE COAT PROTEIN H"/>
    <property type="match status" value="1"/>
</dbReference>
<dbReference type="AlphaFoldDB" id="A0AAW5BN76"/>
<keyword evidence="2" id="KW-0472">Membrane</keyword>
<evidence type="ECO:0000256" key="2">
    <source>
        <dbReference type="SAM" id="Phobius"/>
    </source>
</evidence>
<keyword evidence="3" id="KW-0418">Kinase</keyword>
<feature type="compositionally biased region" description="Polar residues" evidence="1">
    <location>
        <begin position="554"/>
        <end position="588"/>
    </location>
</feature>
<evidence type="ECO:0000313" key="6">
    <source>
        <dbReference type="Proteomes" id="UP001299608"/>
    </source>
</evidence>
<feature type="region of interest" description="Disordered" evidence="1">
    <location>
        <begin position="534"/>
        <end position="609"/>
    </location>
</feature>
<accession>A0AAW5BN76</accession>
<evidence type="ECO:0000313" key="5">
    <source>
        <dbReference type="Proteomes" id="UP000669239"/>
    </source>
</evidence>
<proteinExistence type="predicted"/>
<reference evidence="4" key="2">
    <citation type="submission" date="2020-02" db="EMBL/GenBank/DDBJ databases">
        <authorList>
            <person name="Littmann E."/>
            <person name="Sorbara M."/>
        </authorList>
    </citation>
    <scope>NUCLEOTIDE SEQUENCE</scope>
    <source>
        <strain evidence="4">MSK.1.17</strain>
    </source>
</reference>
<reference evidence="4 5" key="1">
    <citation type="journal article" date="2020" name="Cell Host Microbe">
        <title>Functional and Genomic Variation between Human-Derived Isolates of Lachnospiraceae Reveals Inter- and Intra-Species Diversity.</title>
        <authorList>
            <person name="Sorbara M.T."/>
            <person name="Littmann E.R."/>
            <person name="Fontana E."/>
            <person name="Moody T.U."/>
            <person name="Kohout C.E."/>
            <person name="Gjonbalaj M."/>
            <person name="Eaton V."/>
            <person name="Seok R."/>
            <person name="Leiner I.M."/>
            <person name="Pamer E.G."/>
        </authorList>
    </citation>
    <scope>NUCLEOTIDE SEQUENCE [LARGE SCALE GENOMIC DNA]</scope>
    <source>
        <strain evidence="4 5">MSK.1.17</strain>
    </source>
</reference>
<dbReference type="RefSeq" id="WP_165641954.1">
    <property type="nucleotide sequence ID" value="NZ_JAAITT010000087.1"/>
</dbReference>
<keyword evidence="4" id="KW-0167">Capsid protein</keyword>
<protein>
    <submittedName>
        <fullName evidence="3">CotH kinase family protein</fullName>
    </submittedName>
    <submittedName>
        <fullName evidence="4">Spore coat protein CotH</fullName>
    </submittedName>
</protein>
<feature type="transmembrane region" description="Helical" evidence="2">
    <location>
        <begin position="618"/>
        <end position="638"/>
    </location>
</feature>
<organism evidence="3 6">
    <name type="scientific">Enterocloster aldenensis</name>
    <dbReference type="NCBI Taxonomy" id="358742"/>
    <lineage>
        <taxon>Bacteria</taxon>
        <taxon>Bacillati</taxon>
        <taxon>Bacillota</taxon>
        <taxon>Clostridia</taxon>
        <taxon>Lachnospirales</taxon>
        <taxon>Lachnospiraceae</taxon>
        <taxon>Enterocloster</taxon>
    </lineage>
</organism>
<feature type="region of interest" description="Disordered" evidence="1">
    <location>
        <begin position="232"/>
        <end position="262"/>
    </location>
</feature>
<reference evidence="3" key="3">
    <citation type="submission" date="2022-01" db="EMBL/GenBank/DDBJ databases">
        <title>Collection of gut derived symbiotic bacterial strains cultured from healthy donors.</title>
        <authorList>
            <person name="Lin H."/>
            <person name="Kohout C."/>
            <person name="Waligurski E."/>
            <person name="Pamer E.G."/>
        </authorList>
    </citation>
    <scope>NUCLEOTIDE SEQUENCE</scope>
    <source>
        <strain evidence="3">DFI.6.55</strain>
    </source>
</reference>
<dbReference type="GO" id="GO:0016301">
    <property type="term" value="F:kinase activity"/>
    <property type="evidence" value="ECO:0007669"/>
    <property type="project" value="UniProtKB-KW"/>
</dbReference>
<sequence>MSGSKHFDRIAVIVMALMLVLTILFMNGAALGIEAMAHTMGYENRLFDNTKVHSVDIVMDDWDEFIANATSEEYYMASVVIDGESYKNIGLRAKGNTSLSMVSSLGSERYSFKIEFDHYDSTRTYHGLDKLSLNNLIQDSTMMKDYLTYTMMNGFGVNSSLCSYVYITVNGEDWGLYLAVEGVEESFLERNYGSDYGELYKPDSLGFGGGRGNGGDFDPSAMFGSRDGGNGFDFGGTDTDSRESGVSSGRFSPPSMSGGGMPDIPFSGGGGFGMGSSDVKLQYIDDELDSYLNIWNNAKTHITKADQKRLIESLKKLSDNQDIASVVDIGQVIRYFVVHNYVCNDDSYTGMMVHNYYLYETDGRLSMIPWDYNLGFGTFGGGNATSTVNTPIDTPVSGGSSDRPMLNWIFESEEYTALYHQYFAEFLNSVDIQGIINNTYDLIQSYVEKDPTAFYTYEEFELGVETLRQFCNLRSSSISMQLDNGETADNMSYVDASAITLSDMGSMGGEGGRGGGMGGFGGDMSGMPEGFTGEMPEGFGSFNLPEGFNPSNPPDNASGNFPGQFSGSQTEATPSEASGTAGDNNTSRPAGGGRQMPGDDFRFHMDGTGNPASNQTGWIWIGASAAVLAIGLAVAKIYKH</sequence>
<dbReference type="Pfam" id="PF08757">
    <property type="entry name" value="CotH"/>
    <property type="match status" value="1"/>
</dbReference>
<evidence type="ECO:0000256" key="1">
    <source>
        <dbReference type="SAM" id="MobiDB-lite"/>
    </source>
</evidence>
<dbReference type="EMBL" id="JAAITT010000087">
    <property type="protein sequence ID" value="NSJ52624.1"/>
    <property type="molecule type" value="Genomic_DNA"/>
</dbReference>
<keyword evidence="4" id="KW-0946">Virion</keyword>
<keyword evidence="3" id="KW-0808">Transferase</keyword>